<keyword evidence="6" id="KW-0288">FMN</keyword>
<dbReference type="AlphaFoldDB" id="A0A1I2AZ76"/>
<gene>
    <name evidence="9" type="ORF">SAMN05216238_11918</name>
</gene>
<dbReference type="PROSITE" id="PS50902">
    <property type="entry name" value="FLAVODOXIN_LIKE"/>
    <property type="match status" value="1"/>
</dbReference>
<dbReference type="RefSeq" id="WP_090087719.1">
    <property type="nucleotide sequence ID" value="NZ_FOMR01000019.1"/>
</dbReference>
<dbReference type="SUPFAM" id="SSF52218">
    <property type="entry name" value="Flavoproteins"/>
    <property type="match status" value="1"/>
</dbReference>
<dbReference type="GO" id="GO:0016651">
    <property type="term" value="F:oxidoreductase activity, acting on NAD(P)H"/>
    <property type="evidence" value="ECO:0007669"/>
    <property type="project" value="UniProtKB-ARBA"/>
</dbReference>
<evidence type="ECO:0000313" key="10">
    <source>
        <dbReference type="Proteomes" id="UP000199474"/>
    </source>
</evidence>
<dbReference type="OrthoDB" id="9790745at2"/>
<dbReference type="Pfam" id="PF00258">
    <property type="entry name" value="Flavodoxin_1"/>
    <property type="match status" value="1"/>
</dbReference>
<reference evidence="10" key="1">
    <citation type="submission" date="2016-10" db="EMBL/GenBank/DDBJ databases">
        <authorList>
            <person name="Varghese N."/>
            <person name="Submissions S."/>
        </authorList>
    </citation>
    <scope>NUCLEOTIDE SEQUENCE [LARGE SCALE GENOMIC DNA]</scope>
    <source>
        <strain evidence="10">DSM 22530</strain>
    </source>
</reference>
<keyword evidence="5" id="KW-0285">Flavoprotein</keyword>
<protein>
    <submittedName>
        <fullName evidence="9">Flavodoxin I</fullName>
    </submittedName>
</protein>
<keyword evidence="7" id="KW-0249">Electron transport</keyword>
<feature type="domain" description="Flavodoxin-like" evidence="8">
    <location>
        <begin position="4"/>
        <end position="145"/>
    </location>
</feature>
<evidence type="ECO:0000256" key="1">
    <source>
        <dbReference type="ARBA" id="ARBA00001917"/>
    </source>
</evidence>
<dbReference type="Proteomes" id="UP000199474">
    <property type="component" value="Unassembled WGS sequence"/>
</dbReference>
<comment type="cofactor">
    <cofactor evidence="1">
        <name>FMN</name>
        <dbReference type="ChEBI" id="CHEBI:58210"/>
    </cofactor>
</comment>
<name>A0A1I2AZ76_9BACI</name>
<evidence type="ECO:0000256" key="7">
    <source>
        <dbReference type="ARBA" id="ARBA00022982"/>
    </source>
</evidence>
<organism evidence="9 10">
    <name type="scientific">Lentibacillus persicus</name>
    <dbReference type="NCBI Taxonomy" id="640948"/>
    <lineage>
        <taxon>Bacteria</taxon>
        <taxon>Bacillati</taxon>
        <taxon>Bacillota</taxon>
        <taxon>Bacilli</taxon>
        <taxon>Bacillales</taxon>
        <taxon>Bacillaceae</taxon>
        <taxon>Lentibacillus</taxon>
    </lineage>
</organism>
<comment type="similarity">
    <text evidence="3">Belongs to the flavodoxin family.</text>
</comment>
<evidence type="ECO:0000256" key="5">
    <source>
        <dbReference type="ARBA" id="ARBA00022630"/>
    </source>
</evidence>
<keyword evidence="10" id="KW-1185">Reference proteome</keyword>
<dbReference type="GO" id="GO:0010181">
    <property type="term" value="F:FMN binding"/>
    <property type="evidence" value="ECO:0007669"/>
    <property type="project" value="InterPro"/>
</dbReference>
<dbReference type="InterPro" id="IPR050619">
    <property type="entry name" value="Flavodoxin"/>
</dbReference>
<dbReference type="PANTHER" id="PTHR42809:SF1">
    <property type="entry name" value="FLAVODOXIN 1"/>
    <property type="match status" value="1"/>
</dbReference>
<evidence type="ECO:0000256" key="2">
    <source>
        <dbReference type="ARBA" id="ARBA00003297"/>
    </source>
</evidence>
<dbReference type="InterPro" id="IPR008254">
    <property type="entry name" value="Flavodoxin/NO_synth"/>
</dbReference>
<keyword evidence="4" id="KW-0813">Transport</keyword>
<evidence type="ECO:0000259" key="8">
    <source>
        <dbReference type="PROSITE" id="PS50902"/>
    </source>
</evidence>
<comment type="function">
    <text evidence="2">Low-potential electron donor to a number of redox enzymes.</text>
</comment>
<dbReference type="NCBIfam" id="NF005216">
    <property type="entry name" value="PRK06703.1"/>
    <property type="match status" value="1"/>
</dbReference>
<evidence type="ECO:0000313" key="9">
    <source>
        <dbReference type="EMBL" id="SFE48958.1"/>
    </source>
</evidence>
<proteinExistence type="inferred from homology"/>
<dbReference type="EMBL" id="FOMR01000019">
    <property type="protein sequence ID" value="SFE48958.1"/>
    <property type="molecule type" value="Genomic_DNA"/>
</dbReference>
<dbReference type="STRING" id="640948.SAMN05216238_11918"/>
<evidence type="ECO:0000256" key="3">
    <source>
        <dbReference type="ARBA" id="ARBA00005267"/>
    </source>
</evidence>
<evidence type="ECO:0000256" key="4">
    <source>
        <dbReference type="ARBA" id="ARBA00022448"/>
    </source>
</evidence>
<dbReference type="Gene3D" id="3.40.50.360">
    <property type="match status" value="1"/>
</dbReference>
<dbReference type="PANTHER" id="PTHR42809">
    <property type="entry name" value="FLAVODOXIN 2"/>
    <property type="match status" value="1"/>
</dbReference>
<sequence>MGNVLLAYVSMTGNTEAIAEIMKETVEVHGHNVVTKTFEMEIIDIDELPGYDGILAGTYSWDDGTLPFEVEDFYEDLEEANITGMPVGVFGSGESFYPTFGGAANLLGDRFEERQANLMSERLIVELAPRGDDILRCQAFAERFCKMIESKTD</sequence>
<accession>A0A1I2AZ76</accession>
<evidence type="ECO:0000256" key="6">
    <source>
        <dbReference type="ARBA" id="ARBA00022643"/>
    </source>
</evidence>
<dbReference type="InterPro" id="IPR029039">
    <property type="entry name" value="Flavoprotein-like_sf"/>
</dbReference>